<protein>
    <submittedName>
        <fullName evidence="2">Uncharacterized protein</fullName>
    </submittedName>
</protein>
<evidence type="ECO:0000313" key="3">
    <source>
        <dbReference type="Proteomes" id="UP000198460"/>
    </source>
</evidence>
<dbReference type="EMBL" id="FXAN01000037">
    <property type="protein sequence ID" value="SMF99071.1"/>
    <property type="molecule type" value="Genomic_DNA"/>
</dbReference>
<accession>A0A238H1B7</accession>
<sequence>MSPAPTPRDQRAHAGRTLPNPAARIFGKRHMHMNGKPVCGTTFPAKGRRVAAALAVAVVEANTTPRT</sequence>
<dbReference type="Proteomes" id="UP000198460">
    <property type="component" value="Unassembled WGS sequence"/>
</dbReference>
<feature type="region of interest" description="Disordered" evidence="1">
    <location>
        <begin position="1"/>
        <end position="25"/>
    </location>
</feature>
<evidence type="ECO:0000256" key="1">
    <source>
        <dbReference type="SAM" id="MobiDB-lite"/>
    </source>
</evidence>
<dbReference type="AlphaFoldDB" id="A0A238H1B7"/>
<evidence type="ECO:0000313" key="2">
    <source>
        <dbReference type="EMBL" id="SMF99071.1"/>
    </source>
</evidence>
<gene>
    <name evidence="2" type="ORF">BSIN_2288</name>
</gene>
<reference evidence="2 3" key="1">
    <citation type="submission" date="2017-04" db="EMBL/GenBank/DDBJ databases">
        <authorList>
            <person name="Afonso C.L."/>
            <person name="Miller P.J."/>
            <person name="Scott M.A."/>
            <person name="Spackman E."/>
            <person name="Goraichik I."/>
            <person name="Dimitrov K.M."/>
            <person name="Suarez D.L."/>
            <person name="Swayne D.E."/>
        </authorList>
    </citation>
    <scope>NUCLEOTIDE SEQUENCE [LARGE SCALE GENOMIC DNA]</scope>
    <source>
        <strain evidence="2">LMG 28154</strain>
    </source>
</reference>
<proteinExistence type="predicted"/>
<name>A0A238H1B7_9BURK</name>
<organism evidence="2 3">
    <name type="scientific">Burkholderia singularis</name>
    <dbReference type="NCBI Taxonomy" id="1503053"/>
    <lineage>
        <taxon>Bacteria</taxon>
        <taxon>Pseudomonadati</taxon>
        <taxon>Pseudomonadota</taxon>
        <taxon>Betaproteobacteria</taxon>
        <taxon>Burkholderiales</taxon>
        <taxon>Burkholderiaceae</taxon>
        <taxon>Burkholderia</taxon>
        <taxon>pseudomallei group</taxon>
    </lineage>
</organism>